<evidence type="ECO:0000313" key="4">
    <source>
        <dbReference type="Proteomes" id="UP001294570"/>
    </source>
</evidence>
<gene>
    <name evidence="3" type="ORF">TOI97_03060</name>
</gene>
<protein>
    <submittedName>
        <fullName evidence="3">Type II toxin-antitoxin system RelB/DinJ family antitoxin</fullName>
    </submittedName>
</protein>
<comment type="similarity">
    <text evidence="1">Belongs to the RelB/DinJ antitoxin family.</text>
</comment>
<dbReference type="Pfam" id="PF04221">
    <property type="entry name" value="RelB"/>
    <property type="match status" value="1"/>
</dbReference>
<dbReference type="PIRSF" id="PIRSF003108">
    <property type="entry name" value="DinJ"/>
    <property type="match status" value="1"/>
</dbReference>
<name>A0ABU5GNN9_9GAMM</name>
<dbReference type="InterPro" id="IPR013321">
    <property type="entry name" value="Arc_rbn_hlx_hlx"/>
</dbReference>
<dbReference type="Proteomes" id="UP001294570">
    <property type="component" value="Unassembled WGS sequence"/>
</dbReference>
<dbReference type="PANTHER" id="PTHR38781:SF1">
    <property type="entry name" value="ANTITOXIN DINJ-RELATED"/>
    <property type="match status" value="1"/>
</dbReference>
<dbReference type="InterPro" id="IPR026262">
    <property type="entry name" value="DinJ"/>
</dbReference>
<evidence type="ECO:0000256" key="1">
    <source>
        <dbReference type="ARBA" id="ARBA00010562"/>
    </source>
</evidence>
<keyword evidence="4" id="KW-1185">Reference proteome</keyword>
<evidence type="ECO:0000313" key="3">
    <source>
        <dbReference type="EMBL" id="MDY7218561.1"/>
    </source>
</evidence>
<dbReference type="NCBIfam" id="TIGR02384">
    <property type="entry name" value="RelB_DinJ"/>
    <property type="match status" value="1"/>
</dbReference>
<organism evidence="3 4">
    <name type="scientific">Denitrificimonas halotolerans</name>
    <dbReference type="NCBI Taxonomy" id="3098930"/>
    <lineage>
        <taxon>Bacteria</taxon>
        <taxon>Pseudomonadati</taxon>
        <taxon>Pseudomonadota</taxon>
        <taxon>Gammaproteobacteria</taxon>
        <taxon>Pseudomonadales</taxon>
        <taxon>Pseudomonadaceae</taxon>
        <taxon>Denitrificimonas</taxon>
    </lineage>
</organism>
<proteinExistence type="inferred from homology"/>
<dbReference type="RefSeq" id="WP_321552650.1">
    <property type="nucleotide sequence ID" value="NZ_JAXIVU010000002.1"/>
</dbReference>
<keyword evidence="2" id="KW-1277">Toxin-antitoxin system</keyword>
<evidence type="ECO:0000256" key="2">
    <source>
        <dbReference type="ARBA" id="ARBA00022649"/>
    </source>
</evidence>
<dbReference type="EMBL" id="JAXIVU010000002">
    <property type="protein sequence ID" value="MDY7218561.1"/>
    <property type="molecule type" value="Genomic_DNA"/>
</dbReference>
<sequence>MLTTMNADVRSRVSADLKQEAAEVLQGCGLNVSSAIRLFLEQVVQEQKLPFEVKRHPSAKMKIALQEAKAIEGMFSNMDDMMSELDSDQKTKQ</sequence>
<comment type="caution">
    <text evidence="3">The sequence shown here is derived from an EMBL/GenBank/DDBJ whole genome shotgun (WGS) entry which is preliminary data.</text>
</comment>
<dbReference type="InterPro" id="IPR007337">
    <property type="entry name" value="RelB/DinJ"/>
</dbReference>
<reference evidence="3 4" key="1">
    <citation type="submission" date="2023-12" db="EMBL/GenBank/DDBJ databases">
        <title>Denitrificimonas halotolerans sp. nov.,a novel species isolated from landfill leachate.</title>
        <authorList>
            <person name="Wang S."/>
        </authorList>
    </citation>
    <scope>NUCLEOTIDE SEQUENCE [LARGE SCALE GENOMIC DNA]</scope>
    <source>
        <strain evidence="3 4">JX-1</strain>
    </source>
</reference>
<dbReference type="PANTHER" id="PTHR38781">
    <property type="entry name" value="ANTITOXIN DINJ-RELATED"/>
    <property type="match status" value="1"/>
</dbReference>
<dbReference type="Gene3D" id="1.10.1220.10">
    <property type="entry name" value="Met repressor-like"/>
    <property type="match status" value="1"/>
</dbReference>
<accession>A0ABU5GNN9</accession>